<keyword evidence="6" id="KW-1185">Reference proteome</keyword>
<evidence type="ECO:0000256" key="1">
    <source>
        <dbReference type="ARBA" id="ARBA00022603"/>
    </source>
</evidence>
<feature type="domain" description="O-methyltransferase C-terminal" evidence="4">
    <location>
        <begin position="157"/>
        <end position="361"/>
    </location>
</feature>
<organism evidence="5 6">
    <name type="scientific">Diaporthe vaccinii</name>
    <dbReference type="NCBI Taxonomy" id="105482"/>
    <lineage>
        <taxon>Eukaryota</taxon>
        <taxon>Fungi</taxon>
        <taxon>Dikarya</taxon>
        <taxon>Ascomycota</taxon>
        <taxon>Pezizomycotina</taxon>
        <taxon>Sordariomycetes</taxon>
        <taxon>Sordariomycetidae</taxon>
        <taxon>Diaporthales</taxon>
        <taxon>Diaporthaceae</taxon>
        <taxon>Diaporthe</taxon>
        <taxon>Diaporthe eres species complex</taxon>
    </lineage>
</organism>
<evidence type="ECO:0000313" key="6">
    <source>
        <dbReference type="Proteomes" id="UP001600888"/>
    </source>
</evidence>
<evidence type="ECO:0000256" key="3">
    <source>
        <dbReference type="ARBA" id="ARBA00022691"/>
    </source>
</evidence>
<evidence type="ECO:0000259" key="4">
    <source>
        <dbReference type="Pfam" id="PF00891"/>
    </source>
</evidence>
<keyword evidence="3" id="KW-0949">S-adenosyl-L-methionine</keyword>
<evidence type="ECO:0000313" key="5">
    <source>
        <dbReference type="EMBL" id="KAL2276463.1"/>
    </source>
</evidence>
<dbReference type="EMBL" id="JBAWTH010000113">
    <property type="protein sequence ID" value="KAL2276463.1"/>
    <property type="molecule type" value="Genomic_DNA"/>
</dbReference>
<accession>A0ABR4E208</accession>
<dbReference type="InterPro" id="IPR016461">
    <property type="entry name" value="COMT-like"/>
</dbReference>
<reference evidence="5 6" key="1">
    <citation type="submission" date="2024-03" db="EMBL/GenBank/DDBJ databases">
        <title>A high-quality draft genome sequence of Diaporthe vaccinii, a causative agent of upright dieback and viscid rot disease in cranberry plants.</title>
        <authorList>
            <person name="Sarrasin M."/>
            <person name="Lang B.F."/>
            <person name="Burger G."/>
        </authorList>
    </citation>
    <scope>NUCLEOTIDE SEQUENCE [LARGE SCALE GENOMIC DNA]</scope>
    <source>
        <strain evidence="5 6">IS7</strain>
    </source>
</reference>
<dbReference type="SUPFAM" id="SSF53335">
    <property type="entry name" value="S-adenosyl-L-methionine-dependent methyltransferases"/>
    <property type="match status" value="1"/>
</dbReference>
<keyword evidence="2" id="KW-0808">Transferase</keyword>
<dbReference type="PIRSF" id="PIRSF005739">
    <property type="entry name" value="O-mtase"/>
    <property type="match status" value="1"/>
</dbReference>
<keyword evidence="1" id="KW-0489">Methyltransferase</keyword>
<sequence>MMATLELIKGLQRVAEGEARGENPAVVHSQLLDGIQKLQASVTTPVEKLFRMRFEICQTLCVRLAQQHDILQSLSKDGRATAAKLSMATGADELLIVRIMRPLAITGVVVELGPKQYEANLATRFFASQGIAGGCKYYTDLIMRTGSHMGSLAAQGEVSDPFQATFGMPLFEYFQEHREYGEAFEDFMSVRQSKSSKWFDVYPVRARMEEARTDESNVLLVDVGGGSGHWAQEFRSAMPAQEYRGRVVVQDQPSVVSRIQLDGVEAMAYDFFTPQPIEGARFYLFKQVIHDWDDKKAIEILRNTAQSMIQDQSTLLIDDYVLPEENVGLQATCMDIGMMMANGGCERTETQWQNIISAAGLKIKQFWFSGDGKEGSAGVIECQI</sequence>
<dbReference type="SUPFAM" id="SSF46785">
    <property type="entry name" value="Winged helix' DNA-binding domain"/>
    <property type="match status" value="1"/>
</dbReference>
<dbReference type="PROSITE" id="PS51683">
    <property type="entry name" value="SAM_OMT_II"/>
    <property type="match status" value="1"/>
</dbReference>
<comment type="caution">
    <text evidence="5">The sequence shown here is derived from an EMBL/GenBank/DDBJ whole genome shotgun (WGS) entry which is preliminary data.</text>
</comment>
<dbReference type="PANTHER" id="PTHR43712:SF11">
    <property type="entry name" value="O-METHYLTRANSFERASE (AFU_ORTHOLOGUE AFUA_2G17820)-RELATED"/>
    <property type="match status" value="1"/>
</dbReference>
<dbReference type="InterPro" id="IPR001077">
    <property type="entry name" value="COMT_C"/>
</dbReference>
<dbReference type="InterPro" id="IPR036390">
    <property type="entry name" value="WH_DNA-bd_sf"/>
</dbReference>
<dbReference type="Pfam" id="PF00891">
    <property type="entry name" value="Methyltransf_2"/>
    <property type="match status" value="1"/>
</dbReference>
<dbReference type="InterPro" id="IPR036388">
    <property type="entry name" value="WH-like_DNA-bd_sf"/>
</dbReference>
<name>A0ABR4E208_9PEZI</name>
<gene>
    <name evidence="5" type="ORF">FJTKL_00903</name>
</gene>
<protein>
    <recommendedName>
        <fullName evidence="4">O-methyltransferase C-terminal domain-containing protein</fullName>
    </recommendedName>
</protein>
<dbReference type="Gene3D" id="1.10.10.10">
    <property type="entry name" value="Winged helix-like DNA-binding domain superfamily/Winged helix DNA-binding domain"/>
    <property type="match status" value="1"/>
</dbReference>
<dbReference type="Gene3D" id="3.40.50.150">
    <property type="entry name" value="Vaccinia Virus protein VP39"/>
    <property type="match status" value="1"/>
</dbReference>
<dbReference type="PANTHER" id="PTHR43712">
    <property type="entry name" value="PUTATIVE (AFU_ORTHOLOGUE AFUA_4G14580)-RELATED"/>
    <property type="match status" value="1"/>
</dbReference>
<proteinExistence type="predicted"/>
<evidence type="ECO:0000256" key="2">
    <source>
        <dbReference type="ARBA" id="ARBA00022679"/>
    </source>
</evidence>
<dbReference type="InterPro" id="IPR029063">
    <property type="entry name" value="SAM-dependent_MTases_sf"/>
</dbReference>
<dbReference type="Proteomes" id="UP001600888">
    <property type="component" value="Unassembled WGS sequence"/>
</dbReference>